<evidence type="ECO:0000313" key="2">
    <source>
        <dbReference type="EMBL" id="VEN60129.1"/>
    </source>
</evidence>
<protein>
    <submittedName>
        <fullName evidence="2">Uncharacterized protein</fullName>
    </submittedName>
</protein>
<proteinExistence type="predicted"/>
<feature type="region of interest" description="Disordered" evidence="1">
    <location>
        <begin position="390"/>
        <end position="417"/>
    </location>
</feature>
<feature type="compositionally biased region" description="Polar residues" evidence="1">
    <location>
        <begin position="111"/>
        <end position="121"/>
    </location>
</feature>
<dbReference type="EMBL" id="CAACVG010012352">
    <property type="protein sequence ID" value="VEN60129.1"/>
    <property type="molecule type" value="Genomic_DNA"/>
</dbReference>
<keyword evidence="3" id="KW-1185">Reference proteome</keyword>
<evidence type="ECO:0000256" key="1">
    <source>
        <dbReference type="SAM" id="MobiDB-lite"/>
    </source>
</evidence>
<evidence type="ECO:0000313" key="3">
    <source>
        <dbReference type="Proteomes" id="UP000410492"/>
    </source>
</evidence>
<feature type="region of interest" description="Disordered" evidence="1">
    <location>
        <begin position="60"/>
        <end position="124"/>
    </location>
</feature>
<dbReference type="Proteomes" id="UP000410492">
    <property type="component" value="Unassembled WGS sequence"/>
</dbReference>
<accession>A0A653DJE3</accession>
<reference evidence="2 3" key="1">
    <citation type="submission" date="2019-01" db="EMBL/GenBank/DDBJ databases">
        <authorList>
            <person name="Sayadi A."/>
        </authorList>
    </citation>
    <scope>NUCLEOTIDE SEQUENCE [LARGE SCALE GENOMIC DNA]</scope>
</reference>
<dbReference type="AlphaFoldDB" id="A0A653DJE3"/>
<sequence length="479" mass="54135">MMKCCKKSKPPGAYKYKEQDLPEIFRTCRPPPPPPPGEELWELQFCRWWGWNWVKKRDDLGGPGGRPSLENERQNRRQVQQQQYRCNEDPRVMERRPPYNGGNMGARCSPTRCNNDRQMMMNSRPPYGRVERRVEKKHIKQLCNCLCFKKKPQGISSLQNMYSTPSNSVVMHETYTCGVVHNQDSVARLEVERNISRKGRRETCRCKCSQAQPWMNVKEESESSDEGIDCQCCGKANKSSTEDSIEVLNIQCQCCCKPQCSKTPPRPQINNNHTQTNTGQKAEMVQTANCGCVCGTQTQNVKQASKSTKKKRQLVVCCHCCCHCVKDDVRGGEDVKVQANPDSFDNVGPPQKPGGGGGKCRCIAAANNYTPAVKESPVTDERNASFDYAAAKESPVSDERNASLDYDDEENKNGGAGNDYDVYRATVRQGKINPIHLKQFKPWDAALYQQKAFPKYGAPSKNYPWVQRTLLISWTSTTS</sequence>
<name>A0A653DJE3_CALMS</name>
<feature type="compositionally biased region" description="Basic and acidic residues" evidence="1">
    <location>
        <begin position="86"/>
        <end position="97"/>
    </location>
</feature>
<organism evidence="2 3">
    <name type="scientific">Callosobruchus maculatus</name>
    <name type="common">Southern cowpea weevil</name>
    <name type="synonym">Pulse bruchid</name>
    <dbReference type="NCBI Taxonomy" id="64391"/>
    <lineage>
        <taxon>Eukaryota</taxon>
        <taxon>Metazoa</taxon>
        <taxon>Ecdysozoa</taxon>
        <taxon>Arthropoda</taxon>
        <taxon>Hexapoda</taxon>
        <taxon>Insecta</taxon>
        <taxon>Pterygota</taxon>
        <taxon>Neoptera</taxon>
        <taxon>Endopterygota</taxon>
        <taxon>Coleoptera</taxon>
        <taxon>Polyphaga</taxon>
        <taxon>Cucujiformia</taxon>
        <taxon>Chrysomeloidea</taxon>
        <taxon>Chrysomelidae</taxon>
        <taxon>Bruchinae</taxon>
        <taxon>Bruchini</taxon>
        <taxon>Callosobruchus</taxon>
    </lineage>
</organism>
<gene>
    <name evidence="2" type="ORF">CALMAC_LOCUS17912</name>
</gene>
<dbReference type="OrthoDB" id="6784710at2759"/>